<comment type="caution">
    <text evidence="1">The sequence shown here is derived from an EMBL/GenBank/DDBJ whole genome shotgun (WGS) entry which is preliminary data.</text>
</comment>
<accession>A0ACC3B8H7</accession>
<dbReference type="Proteomes" id="UP001177260">
    <property type="component" value="Unassembled WGS sequence"/>
</dbReference>
<protein>
    <submittedName>
        <fullName evidence="1">Squalene synthetase-like protein</fullName>
    </submittedName>
</protein>
<evidence type="ECO:0000313" key="2">
    <source>
        <dbReference type="Proteomes" id="UP001177260"/>
    </source>
</evidence>
<gene>
    <name evidence="1" type="primary">SQS1</name>
    <name evidence="1" type="ORF">N8T08_002795</name>
</gene>
<name>A0ACC3B8H7_9EURO</name>
<sequence>MPRTKKGRALDKKRDKTTPVDAVLRNGRHQAHLTSPSTTAHLTMHEEARNTGGRNLWRPGSLLRHQAVQFVSAGALQPTDHELPHQTPSVNRIIDEPQPVIESATTTPVQTIDSNITDDGTPFLIDLIGEAAPETGMADPITNIVSDESSEDEIVFHGRKKWDEPSTRLLDDHTEIHINSQDSARRKGQNASKPPATASAEMSANDTPPALDNCQATSFAEANSTKGSSECTDTQKQQSEKQYADNIFDGEFDVFTDYISNMDDVYRLEDEEDMERSQTSTPPKRQSTDVLDEMGSQSSNTYDSEFDVDLDELDVLEELSLQDRGQRNLNQQRLAKKLGNKFASAAAFADALESDPYYGFDVMDFDRPSLRKKSKAKRHVPDFELSDPELEMELVRAWQTDREKKKTRKQKREELRSRGLLGRKIDNADLNIKYANGIGPEELRSEIRTFLLTPRNRIQREDGFANKQDIISGEFQVQAHETKRRQNL</sequence>
<organism evidence="1 2">
    <name type="scientific">Aspergillus melleus</name>
    <dbReference type="NCBI Taxonomy" id="138277"/>
    <lineage>
        <taxon>Eukaryota</taxon>
        <taxon>Fungi</taxon>
        <taxon>Dikarya</taxon>
        <taxon>Ascomycota</taxon>
        <taxon>Pezizomycotina</taxon>
        <taxon>Eurotiomycetes</taxon>
        <taxon>Eurotiomycetidae</taxon>
        <taxon>Eurotiales</taxon>
        <taxon>Aspergillaceae</taxon>
        <taxon>Aspergillus</taxon>
        <taxon>Aspergillus subgen. Circumdati</taxon>
    </lineage>
</organism>
<proteinExistence type="predicted"/>
<keyword evidence="2" id="KW-1185">Reference proteome</keyword>
<reference evidence="1 2" key="1">
    <citation type="journal article" date="2023" name="ACS Omega">
        <title>Identification of the Neoaspergillic Acid Biosynthesis Gene Cluster by Establishing an In Vitro CRISPR-Ribonucleoprotein Genetic System in Aspergillus melleus.</title>
        <authorList>
            <person name="Yuan B."/>
            <person name="Grau M.F."/>
            <person name="Murata R.M."/>
            <person name="Torok T."/>
            <person name="Venkateswaran K."/>
            <person name="Stajich J.E."/>
            <person name="Wang C.C.C."/>
        </authorList>
    </citation>
    <scope>NUCLEOTIDE SEQUENCE [LARGE SCALE GENOMIC DNA]</scope>
    <source>
        <strain evidence="1 2">IMV 1140</strain>
    </source>
</reference>
<dbReference type="EMBL" id="JAOPJF010000016">
    <property type="protein sequence ID" value="KAK1146722.1"/>
    <property type="molecule type" value="Genomic_DNA"/>
</dbReference>
<evidence type="ECO:0000313" key="1">
    <source>
        <dbReference type="EMBL" id="KAK1146722.1"/>
    </source>
</evidence>